<dbReference type="GeneID" id="7448961"/>
<organism evidence="2 3">
    <name type="scientific">Thalassiosira pseudonana</name>
    <name type="common">Marine diatom</name>
    <name type="synonym">Cyclotella nana</name>
    <dbReference type="NCBI Taxonomy" id="35128"/>
    <lineage>
        <taxon>Eukaryota</taxon>
        <taxon>Sar</taxon>
        <taxon>Stramenopiles</taxon>
        <taxon>Ochrophyta</taxon>
        <taxon>Bacillariophyta</taxon>
        <taxon>Coscinodiscophyceae</taxon>
        <taxon>Thalassiosirophycidae</taxon>
        <taxon>Thalassiosirales</taxon>
        <taxon>Thalassiosiraceae</taxon>
        <taxon>Thalassiosira</taxon>
    </lineage>
</organism>
<reference evidence="2 3" key="1">
    <citation type="journal article" date="2004" name="Science">
        <title>The genome of the diatom Thalassiosira pseudonana: ecology, evolution, and metabolism.</title>
        <authorList>
            <person name="Armbrust E.V."/>
            <person name="Berges J.A."/>
            <person name="Bowler C."/>
            <person name="Green B.R."/>
            <person name="Martinez D."/>
            <person name="Putnam N.H."/>
            <person name="Zhou S."/>
            <person name="Allen A.E."/>
            <person name="Apt K.E."/>
            <person name="Bechner M."/>
            <person name="Brzezinski M.A."/>
            <person name="Chaal B.K."/>
            <person name="Chiovitti A."/>
            <person name="Davis A.K."/>
            <person name="Demarest M.S."/>
            <person name="Detter J.C."/>
            <person name="Glavina T."/>
            <person name="Goodstein D."/>
            <person name="Hadi M.Z."/>
            <person name="Hellsten U."/>
            <person name="Hildebrand M."/>
            <person name="Jenkins B.D."/>
            <person name="Jurka J."/>
            <person name="Kapitonov V.V."/>
            <person name="Kroger N."/>
            <person name="Lau W.W."/>
            <person name="Lane T.W."/>
            <person name="Larimer F.W."/>
            <person name="Lippmeier J.C."/>
            <person name="Lucas S."/>
            <person name="Medina M."/>
            <person name="Montsant A."/>
            <person name="Obornik M."/>
            <person name="Parker M.S."/>
            <person name="Palenik B."/>
            <person name="Pazour G.J."/>
            <person name="Richardson P.M."/>
            <person name="Rynearson T.A."/>
            <person name="Saito M.A."/>
            <person name="Schwartz D.C."/>
            <person name="Thamatrakoln K."/>
            <person name="Valentin K."/>
            <person name="Vardi A."/>
            <person name="Wilkerson F.P."/>
            <person name="Rokhsar D.S."/>
        </authorList>
    </citation>
    <scope>NUCLEOTIDE SEQUENCE [LARGE SCALE GENOMIC DNA]</scope>
    <source>
        <strain evidence="2 3">CCMP1335</strain>
    </source>
</reference>
<feature type="compositionally biased region" description="Basic and acidic residues" evidence="1">
    <location>
        <begin position="172"/>
        <end position="202"/>
    </location>
</feature>
<feature type="region of interest" description="Disordered" evidence="1">
    <location>
        <begin position="336"/>
        <end position="434"/>
    </location>
</feature>
<dbReference type="Proteomes" id="UP000001449">
    <property type="component" value="Chromosome 7"/>
</dbReference>
<evidence type="ECO:0000256" key="1">
    <source>
        <dbReference type="SAM" id="MobiDB-lite"/>
    </source>
</evidence>
<feature type="compositionally biased region" description="Polar residues" evidence="1">
    <location>
        <begin position="338"/>
        <end position="362"/>
    </location>
</feature>
<dbReference type="PaxDb" id="35128-Thaps6764"/>
<feature type="compositionally biased region" description="Basic residues" evidence="1">
    <location>
        <begin position="157"/>
        <end position="171"/>
    </location>
</feature>
<proteinExistence type="predicted"/>
<feature type="compositionally biased region" description="Low complexity" evidence="1">
    <location>
        <begin position="289"/>
        <end position="301"/>
    </location>
</feature>
<dbReference type="HOGENOM" id="CLU_520261_0_0_1"/>
<sequence>MNDEFVTDLYGNSNASSWGSSAGEVSYEKCVYQRGGEGREVQDAPYRAVHMSQGPLPVGTARRPLQPLSFVDSTNSTVNPDPPDVQRVPCPQPPKRFSDFGEDAPSSLISIDVKQQANASANSMDRSFPVFVQSTRHDVEKKILQEADGITVESRNRKQRQQHPASHRVVKLKKESLMKMERKQQHGGIEEIAMKNAPEDALKVQASSNSKRRRSKTKEQRKRSKSKDNTLSTSERTKDGTRSKRRSLSRSKNSPSDGSGCVTAKRTISVHFSDLDKGQPPTPGRRTMSSSSKPSCSQQLSTRQDIAPSARPHPDLYKPKTKIDYLFLKKMSEGTRISGDTQPLSGSLSSDCSNPETISPTPSEGPPKRTSPYQQRHHDRVDKFSERTGSARTSSEHSPSEGRPLAQQAASEPPLPTLLETSSSYSKSSVDGETTSNLEQVYNAARSNSIRSWGGWKANYCNKGKEMRRGGSFDSNDMINVLAYARQASIDSWEEDSWGNPSDMDVGEGRVASYHGDNLHAYGC</sequence>
<feature type="region of interest" description="Disordered" evidence="1">
    <location>
        <begin position="70"/>
        <end position="103"/>
    </location>
</feature>
<accession>B5YME8</accession>
<name>B5YME8_THAPS</name>
<protein>
    <submittedName>
        <fullName evidence="2">Uncharacterized protein</fullName>
    </submittedName>
</protein>
<reference evidence="2 3" key="2">
    <citation type="journal article" date="2008" name="Nature">
        <title>The Phaeodactylum genome reveals the evolutionary history of diatom genomes.</title>
        <authorList>
            <person name="Bowler C."/>
            <person name="Allen A.E."/>
            <person name="Badger J.H."/>
            <person name="Grimwood J."/>
            <person name="Jabbari K."/>
            <person name="Kuo A."/>
            <person name="Maheswari U."/>
            <person name="Martens C."/>
            <person name="Maumus F."/>
            <person name="Otillar R.P."/>
            <person name="Rayko E."/>
            <person name="Salamov A."/>
            <person name="Vandepoele K."/>
            <person name="Beszteri B."/>
            <person name="Gruber A."/>
            <person name="Heijde M."/>
            <person name="Katinka M."/>
            <person name="Mock T."/>
            <person name="Valentin K."/>
            <person name="Verret F."/>
            <person name="Berges J.A."/>
            <person name="Brownlee C."/>
            <person name="Cadoret J.P."/>
            <person name="Chiovitti A."/>
            <person name="Choi C.J."/>
            <person name="Coesel S."/>
            <person name="De Martino A."/>
            <person name="Detter J.C."/>
            <person name="Durkin C."/>
            <person name="Falciatore A."/>
            <person name="Fournet J."/>
            <person name="Haruta M."/>
            <person name="Huysman M.J."/>
            <person name="Jenkins B.D."/>
            <person name="Jiroutova K."/>
            <person name="Jorgensen R.E."/>
            <person name="Joubert Y."/>
            <person name="Kaplan A."/>
            <person name="Kroger N."/>
            <person name="Kroth P.G."/>
            <person name="La Roche J."/>
            <person name="Lindquist E."/>
            <person name="Lommer M."/>
            <person name="Martin-Jezequel V."/>
            <person name="Lopez P.J."/>
            <person name="Lucas S."/>
            <person name="Mangogna M."/>
            <person name="McGinnis K."/>
            <person name="Medlin L.K."/>
            <person name="Montsant A."/>
            <person name="Oudot-Le Secq M.P."/>
            <person name="Napoli C."/>
            <person name="Obornik M."/>
            <person name="Parker M.S."/>
            <person name="Petit J.L."/>
            <person name="Porcel B.M."/>
            <person name="Poulsen N."/>
            <person name="Robison M."/>
            <person name="Rychlewski L."/>
            <person name="Rynearson T.A."/>
            <person name="Schmutz J."/>
            <person name="Shapiro H."/>
            <person name="Siaut M."/>
            <person name="Stanley M."/>
            <person name="Sussman M.R."/>
            <person name="Taylor A.R."/>
            <person name="Vardi A."/>
            <person name="von Dassow P."/>
            <person name="Vyverman W."/>
            <person name="Willis A."/>
            <person name="Wyrwicz L.S."/>
            <person name="Rokhsar D.S."/>
            <person name="Weissenbach J."/>
            <person name="Armbrust E.V."/>
            <person name="Green B.R."/>
            <person name="Van de Peer Y."/>
            <person name="Grigoriev I.V."/>
        </authorList>
    </citation>
    <scope>NUCLEOTIDE SEQUENCE [LARGE SCALE GENOMIC DNA]</scope>
    <source>
        <strain evidence="2 3">CCMP1335</strain>
    </source>
</reference>
<feature type="compositionally biased region" description="Basic residues" evidence="1">
    <location>
        <begin position="210"/>
        <end position="225"/>
    </location>
</feature>
<feature type="compositionally biased region" description="Low complexity" evidence="1">
    <location>
        <begin position="11"/>
        <end position="21"/>
    </location>
</feature>
<gene>
    <name evidence="2" type="ORF">THAPS_6764</name>
</gene>
<dbReference type="RefSeq" id="XP_002295731.1">
    <property type="nucleotide sequence ID" value="XM_002295695.1"/>
</dbReference>
<feature type="region of interest" description="Disordered" evidence="1">
    <location>
        <begin position="1"/>
        <end position="21"/>
    </location>
</feature>
<evidence type="ECO:0000313" key="3">
    <source>
        <dbReference type="Proteomes" id="UP000001449"/>
    </source>
</evidence>
<feature type="region of interest" description="Disordered" evidence="1">
    <location>
        <begin position="147"/>
        <end position="320"/>
    </location>
</feature>
<evidence type="ECO:0000313" key="2">
    <source>
        <dbReference type="EMBL" id="ACI64448.1"/>
    </source>
</evidence>
<dbReference type="InParanoid" id="B5YME8"/>
<dbReference type="KEGG" id="tps:THAPS_6764"/>
<dbReference type="AlphaFoldDB" id="B5YME8"/>
<keyword evidence="3" id="KW-1185">Reference proteome</keyword>
<dbReference type="EMBL" id="CP001160">
    <property type="protein sequence ID" value="ACI64448.1"/>
    <property type="molecule type" value="Genomic_DNA"/>
</dbReference>